<protein>
    <submittedName>
        <fullName evidence="1">Uncharacterized protein</fullName>
    </submittedName>
</protein>
<dbReference type="PANTHER" id="PTHR46601:SF1">
    <property type="entry name" value="ADF-H DOMAIN-CONTAINING PROTEIN"/>
    <property type="match status" value="1"/>
</dbReference>
<dbReference type="Proteomes" id="UP001283361">
    <property type="component" value="Unassembled WGS sequence"/>
</dbReference>
<dbReference type="InterPro" id="IPR047273">
    <property type="entry name" value="VRTN_OTU_dom"/>
</dbReference>
<name>A0AAE0ZH76_9GAST</name>
<comment type="caution">
    <text evidence="1">The sequence shown here is derived from an EMBL/GenBank/DDBJ whole genome shotgun (WGS) entry which is preliminary data.</text>
</comment>
<dbReference type="CDD" id="cd22791">
    <property type="entry name" value="OTU_VRTN"/>
    <property type="match status" value="1"/>
</dbReference>
<proteinExistence type="predicted"/>
<evidence type="ECO:0000313" key="1">
    <source>
        <dbReference type="EMBL" id="KAK3769248.1"/>
    </source>
</evidence>
<organism evidence="1 2">
    <name type="scientific">Elysia crispata</name>
    <name type="common">lettuce slug</name>
    <dbReference type="NCBI Taxonomy" id="231223"/>
    <lineage>
        <taxon>Eukaryota</taxon>
        <taxon>Metazoa</taxon>
        <taxon>Spiralia</taxon>
        <taxon>Lophotrochozoa</taxon>
        <taxon>Mollusca</taxon>
        <taxon>Gastropoda</taxon>
        <taxon>Heterobranchia</taxon>
        <taxon>Euthyneura</taxon>
        <taxon>Panpulmonata</taxon>
        <taxon>Sacoglossa</taxon>
        <taxon>Placobranchoidea</taxon>
        <taxon>Plakobranchidae</taxon>
        <taxon>Elysia</taxon>
    </lineage>
</organism>
<dbReference type="EMBL" id="JAWDGP010003957">
    <property type="protein sequence ID" value="KAK3769248.1"/>
    <property type="molecule type" value="Genomic_DNA"/>
</dbReference>
<sequence>MKLLSKKLFECGVLQTANLHVLLEDSSCSMQSKACLYSTCDQCKDKHVLMRTENMQQTVQWQQWTVVKEKRTLLNGKEKEVTFTKKTTECGTLESLSDKFLTLFRQYKIHAFNMDNQFLYFRQTKQNLKSNEVIIHIDFAQNYVCKLKEEIQSTHFGASQNQIKLHTGMYTTLALNTVSFCGVSDCLKHDPSSIWAFMLPVLKEIKMKCPNIDTAHFFSDGPCSQYRQKHNFYLFTKHCHDLGFTSATWNFFEAGHGKGAPDGIGSSVKQAADRQVKYGQDISCSYDFIYVLNKANTSIKMYEINKSDIEKIDTAIPQKLKPVAGTMKLHQVIMEQDPNTISYRDISCFCRYGCEHAEHKLRQHIFKKPTQQLQDRSVTQSVRKNISSPHAEVEDCQPTAADIPCVKHFSNSLDPLMALKRLAKCDSFGLLHHECEALNPYIRLIQGQRRSLSSDKLMVNTFASGFTPKDLITSQTMFAAKVRMDGDCLPGCGSVFAFGKDDHSDLLRLLIIHELALHADFYTKEENLMKGYQKETSGSNELVHAYAMYSDKFIPGVKLNVRKIFEEETLGLLKPKSFMGIWQIFALSSVLRMQITSVYPQLGNPLVRRHLHRMIMPRVKSTSHIAFIMWTSTRSKSPYNWLPNHFVPLLPFR</sequence>
<accession>A0AAE0ZH76</accession>
<dbReference type="PANTHER" id="PTHR46601">
    <property type="entry name" value="ULP_PROTEASE DOMAIN-CONTAINING PROTEIN"/>
    <property type="match status" value="1"/>
</dbReference>
<reference evidence="1" key="1">
    <citation type="journal article" date="2023" name="G3 (Bethesda)">
        <title>A reference genome for the long-term kleptoplast-retaining sea slug Elysia crispata morphotype clarki.</title>
        <authorList>
            <person name="Eastman K.E."/>
            <person name="Pendleton A.L."/>
            <person name="Shaikh M.A."/>
            <person name="Suttiyut T."/>
            <person name="Ogas R."/>
            <person name="Tomko P."/>
            <person name="Gavelis G."/>
            <person name="Widhalm J.R."/>
            <person name="Wisecaver J.H."/>
        </authorList>
    </citation>
    <scope>NUCLEOTIDE SEQUENCE</scope>
    <source>
        <strain evidence="1">ECLA1</strain>
    </source>
</reference>
<dbReference type="AlphaFoldDB" id="A0AAE0ZH76"/>
<gene>
    <name evidence="1" type="ORF">RRG08_005194</name>
</gene>
<evidence type="ECO:0000313" key="2">
    <source>
        <dbReference type="Proteomes" id="UP001283361"/>
    </source>
</evidence>
<keyword evidence="2" id="KW-1185">Reference proteome</keyword>